<dbReference type="SMART" id="SM01070">
    <property type="entry name" value="CDC37_M"/>
    <property type="match status" value="1"/>
</dbReference>
<feature type="region of interest" description="Disordered" evidence="8">
    <location>
        <begin position="348"/>
        <end position="402"/>
    </location>
</feature>
<evidence type="ECO:0000256" key="7">
    <source>
        <dbReference type="SAM" id="Coils"/>
    </source>
</evidence>
<dbReference type="GO" id="GO:0005737">
    <property type="term" value="C:cytoplasm"/>
    <property type="evidence" value="ECO:0007669"/>
    <property type="project" value="UniProtKB-SubCell"/>
</dbReference>
<dbReference type="InterPro" id="IPR004918">
    <property type="entry name" value="Cdc37"/>
</dbReference>
<evidence type="ECO:0000259" key="10">
    <source>
        <dbReference type="SMART" id="SM01070"/>
    </source>
</evidence>
<keyword evidence="5" id="KW-0143">Chaperone</keyword>
<dbReference type="GO" id="GO:0019901">
    <property type="term" value="F:protein kinase binding"/>
    <property type="evidence" value="ECO:0007669"/>
    <property type="project" value="InterPro"/>
</dbReference>
<feature type="region of interest" description="Disordered" evidence="8">
    <location>
        <begin position="270"/>
        <end position="289"/>
    </location>
</feature>
<evidence type="ECO:0000313" key="13">
    <source>
        <dbReference type="Proteomes" id="UP001200034"/>
    </source>
</evidence>
<dbReference type="AlphaFoldDB" id="A0AAD4PJG0"/>
<dbReference type="SUPFAM" id="SSF101391">
    <property type="entry name" value="Hsp90 co-chaperone CDC37"/>
    <property type="match status" value="1"/>
</dbReference>
<dbReference type="SMART" id="SM01071">
    <property type="entry name" value="CDC37_N"/>
    <property type="match status" value="1"/>
</dbReference>
<evidence type="ECO:0000259" key="11">
    <source>
        <dbReference type="SMART" id="SM01071"/>
    </source>
</evidence>
<dbReference type="SMART" id="SM01069">
    <property type="entry name" value="CDC37_C"/>
    <property type="match status" value="1"/>
</dbReference>
<evidence type="ECO:0000256" key="3">
    <source>
        <dbReference type="ARBA" id="ARBA00020496"/>
    </source>
</evidence>
<keyword evidence="4" id="KW-0963">Cytoplasm</keyword>
<evidence type="ECO:0000256" key="5">
    <source>
        <dbReference type="ARBA" id="ARBA00023186"/>
    </source>
</evidence>
<evidence type="ECO:0000256" key="2">
    <source>
        <dbReference type="ARBA" id="ARBA00006222"/>
    </source>
</evidence>
<sequence>MVDYSKWKNIEISDDEDETHPNIDTPSLFRWRHQARVERMAESLKEKEDMKTKRQSYQARLMDVKERISKKDGDEAALKKELDKIENEGKDLDRLETEMLKKDKKTPWNVDTISKPGFEKTVINKKAGRKPDENLSEEDREQRLKQFVKDNEKLCKEYGMLRKYDASKRFLQANLHLVCEETANYLVIWSINLEMEEKHELMAHVAHQCICMQYILELAKQLDVDPRSCVSSFFQKIECCGVEYRQQFESEIEGFKGRIQKRAQEKIQEAMAQAEEEERQENMGPGGLHPADVFETLPDELKACFESRDIELLQKTIATMPVDEAKYHMKRCVDSGLWVPNDADATLTKDDNAAAKGDEASGSKTDEKKEMEKQPKSDETTSQSAKEKEEPIYTGVSTEDVD</sequence>
<comment type="subcellular location">
    <subcellularLocation>
        <location evidence="1">Cytoplasm</location>
    </subcellularLocation>
</comment>
<feature type="coiled-coil region" evidence="7">
    <location>
        <begin position="40"/>
        <end position="105"/>
    </location>
</feature>
<dbReference type="PANTHER" id="PTHR12800:SF4">
    <property type="entry name" value="HSP90 CO-CHAPERONE CDC37"/>
    <property type="match status" value="1"/>
</dbReference>
<dbReference type="InterPro" id="IPR038189">
    <property type="entry name" value="Cdc37_Hsp90-bd_sf"/>
</dbReference>
<feature type="domain" description="Cdc37 Hsp90 binding" evidence="10">
    <location>
        <begin position="114"/>
        <end position="278"/>
    </location>
</feature>
<feature type="compositionally biased region" description="Basic and acidic residues" evidence="8">
    <location>
        <begin position="1"/>
        <end position="11"/>
    </location>
</feature>
<keyword evidence="7" id="KW-0175">Coiled coil</keyword>
<dbReference type="GO" id="GO:0051087">
    <property type="term" value="F:protein-folding chaperone binding"/>
    <property type="evidence" value="ECO:0007669"/>
    <property type="project" value="TreeGrafter"/>
</dbReference>
<evidence type="ECO:0000256" key="4">
    <source>
        <dbReference type="ARBA" id="ARBA00022490"/>
    </source>
</evidence>
<evidence type="ECO:0000313" key="12">
    <source>
        <dbReference type="EMBL" id="KAH8366140.1"/>
    </source>
</evidence>
<gene>
    <name evidence="12" type="ORF">KR093_009698</name>
</gene>
<dbReference type="Proteomes" id="UP001200034">
    <property type="component" value="Unassembled WGS sequence"/>
</dbReference>
<evidence type="ECO:0000259" key="9">
    <source>
        <dbReference type="SMART" id="SM01069"/>
    </source>
</evidence>
<dbReference type="Gene3D" id="6.10.140.250">
    <property type="match status" value="1"/>
</dbReference>
<dbReference type="Pfam" id="PF08565">
    <property type="entry name" value="CDC37_M"/>
    <property type="match status" value="1"/>
</dbReference>
<dbReference type="FunFam" id="1.20.58.610:FF:000001">
    <property type="entry name" value="Hsp90 co-chaperone Cdc37-like 1"/>
    <property type="match status" value="1"/>
</dbReference>
<dbReference type="Pfam" id="PF08564">
    <property type="entry name" value="CDC37_C"/>
    <property type="match status" value="1"/>
</dbReference>
<evidence type="ECO:0000256" key="6">
    <source>
        <dbReference type="ARBA" id="ARBA00031396"/>
    </source>
</evidence>
<dbReference type="GO" id="GO:0051082">
    <property type="term" value="F:unfolded protein binding"/>
    <property type="evidence" value="ECO:0007669"/>
    <property type="project" value="TreeGrafter"/>
</dbReference>
<dbReference type="Gene3D" id="1.20.58.610">
    <property type="entry name" value="Cdc37, Hsp90 binding domain"/>
    <property type="match status" value="1"/>
</dbReference>
<accession>A0AAD4PJG0</accession>
<dbReference type="Pfam" id="PF03234">
    <property type="entry name" value="CDC37_N"/>
    <property type="match status" value="1"/>
</dbReference>
<evidence type="ECO:0000256" key="1">
    <source>
        <dbReference type="ARBA" id="ARBA00004496"/>
    </source>
</evidence>
<protein>
    <recommendedName>
        <fullName evidence="3">Hsp90 co-chaperone Cdc37</fullName>
    </recommendedName>
    <alternativeName>
        <fullName evidence="6">Hsp90 chaperone protein kinase-targeting subunit</fullName>
    </alternativeName>
</protein>
<dbReference type="GO" id="GO:0050821">
    <property type="term" value="P:protein stabilization"/>
    <property type="evidence" value="ECO:0007669"/>
    <property type="project" value="TreeGrafter"/>
</dbReference>
<comment type="caution">
    <text evidence="12">The sequence shown here is derived from an EMBL/GenBank/DDBJ whole genome shotgun (WGS) entry which is preliminary data.</text>
</comment>
<dbReference type="InterPro" id="IPR013855">
    <property type="entry name" value="Cdc37_N_dom"/>
</dbReference>
<organism evidence="12 13">
    <name type="scientific">Drosophila rubida</name>
    <dbReference type="NCBI Taxonomy" id="30044"/>
    <lineage>
        <taxon>Eukaryota</taxon>
        <taxon>Metazoa</taxon>
        <taxon>Ecdysozoa</taxon>
        <taxon>Arthropoda</taxon>
        <taxon>Hexapoda</taxon>
        <taxon>Insecta</taxon>
        <taxon>Pterygota</taxon>
        <taxon>Neoptera</taxon>
        <taxon>Endopterygota</taxon>
        <taxon>Diptera</taxon>
        <taxon>Brachycera</taxon>
        <taxon>Muscomorpha</taxon>
        <taxon>Ephydroidea</taxon>
        <taxon>Drosophilidae</taxon>
        <taxon>Drosophila</taxon>
    </lineage>
</organism>
<feature type="domain" description="Cdc37 N-terminal" evidence="11">
    <location>
        <begin position="1"/>
        <end position="121"/>
    </location>
</feature>
<dbReference type="EMBL" id="JAJJHW010002774">
    <property type="protein sequence ID" value="KAH8366140.1"/>
    <property type="molecule type" value="Genomic_DNA"/>
</dbReference>
<feature type="domain" description="Cdc37 C-terminal" evidence="9">
    <location>
        <begin position="282"/>
        <end position="380"/>
    </location>
</feature>
<feature type="region of interest" description="Disordered" evidence="8">
    <location>
        <begin position="1"/>
        <end position="26"/>
    </location>
</feature>
<keyword evidence="13" id="KW-1185">Reference proteome</keyword>
<dbReference type="PANTHER" id="PTHR12800">
    <property type="entry name" value="CDC37-RELATED"/>
    <property type="match status" value="1"/>
</dbReference>
<name>A0AAD4PJG0_9MUSC</name>
<evidence type="ECO:0000256" key="8">
    <source>
        <dbReference type="SAM" id="MobiDB-lite"/>
    </source>
</evidence>
<reference evidence="12" key="1">
    <citation type="journal article" date="2021" name="Mol. Ecol. Resour.">
        <title>Phylogenomic analyses of the genus Drosophila reveals genomic signals of climate adaptation.</title>
        <authorList>
            <person name="Li F."/>
            <person name="Rane R.V."/>
            <person name="Luria V."/>
            <person name="Xiong Z."/>
            <person name="Chen J."/>
            <person name="Li Z."/>
            <person name="Catullo R.A."/>
            <person name="Griffin P.C."/>
            <person name="Schiffer M."/>
            <person name="Pearce S."/>
            <person name="Lee S.F."/>
            <person name="McElroy K."/>
            <person name="Stocker A."/>
            <person name="Shirriffs J."/>
            <person name="Cockerell F."/>
            <person name="Coppin C."/>
            <person name="Sgro C.M."/>
            <person name="Karger A."/>
            <person name="Cain J.W."/>
            <person name="Weber J.A."/>
            <person name="Santpere G."/>
            <person name="Kirschner M.W."/>
            <person name="Hoffmann A.A."/>
            <person name="Oakeshott J.G."/>
            <person name="Zhang G."/>
        </authorList>
    </citation>
    <scope>NUCLEOTIDE SEQUENCE</scope>
    <source>
        <strain evidence="12">BGI-SZ-2011g</strain>
    </source>
</reference>
<comment type="similarity">
    <text evidence="2">Belongs to the CDC37 family.</text>
</comment>
<dbReference type="GO" id="GO:0031072">
    <property type="term" value="F:heat shock protein binding"/>
    <property type="evidence" value="ECO:0007669"/>
    <property type="project" value="TreeGrafter"/>
</dbReference>
<proteinExistence type="inferred from homology"/>
<dbReference type="InterPro" id="IPR013873">
    <property type="entry name" value="Cdc37_C"/>
</dbReference>
<feature type="compositionally biased region" description="Basic and acidic residues" evidence="8">
    <location>
        <begin position="348"/>
        <end position="391"/>
    </location>
</feature>
<dbReference type="GO" id="GO:0006457">
    <property type="term" value="P:protein folding"/>
    <property type="evidence" value="ECO:0007669"/>
    <property type="project" value="TreeGrafter"/>
</dbReference>
<dbReference type="InterPro" id="IPR013874">
    <property type="entry name" value="Cdc37_Hsp90-bd"/>
</dbReference>